<dbReference type="AlphaFoldDB" id="M3Z2N7"/>
<evidence type="ECO:0000256" key="1">
    <source>
        <dbReference type="SAM" id="MobiDB-lite"/>
    </source>
</evidence>
<dbReference type="InterPro" id="IPR038187">
    <property type="entry name" value="NAC_A/B_dom_sf"/>
</dbReference>
<feature type="domain" description="NAC-A/B" evidence="2">
    <location>
        <begin position="38"/>
        <end position="102"/>
    </location>
</feature>
<organism evidence="3">
    <name type="scientific">Mustela putorius furo</name>
    <name type="common">European domestic ferret</name>
    <name type="synonym">Mustela furo</name>
    <dbReference type="NCBI Taxonomy" id="9669"/>
    <lineage>
        <taxon>Eukaryota</taxon>
        <taxon>Metazoa</taxon>
        <taxon>Chordata</taxon>
        <taxon>Craniata</taxon>
        <taxon>Vertebrata</taxon>
        <taxon>Euteleostomi</taxon>
        <taxon>Mammalia</taxon>
        <taxon>Eutheria</taxon>
        <taxon>Laurasiatheria</taxon>
        <taxon>Carnivora</taxon>
        <taxon>Caniformia</taxon>
        <taxon>Musteloidea</taxon>
        <taxon>Mustelidae</taxon>
        <taxon>Mustelinae</taxon>
        <taxon>Mustela</taxon>
    </lineage>
</organism>
<dbReference type="SMART" id="SM01407">
    <property type="entry name" value="NAC"/>
    <property type="match status" value="1"/>
</dbReference>
<dbReference type="eggNOG" id="KOG2239">
    <property type="taxonomic scope" value="Eukaryota"/>
</dbReference>
<dbReference type="Gene3D" id="2.20.70.30">
    <property type="entry name" value="Nascent polypeptide-associated complex domain"/>
    <property type="match status" value="1"/>
</dbReference>
<accession>M3Z2N7</accession>
<sequence>PQTETGSGMESNADESKLEEQDSMLAQLAAAAEIDKEPVSKAKQNRSEKKLEIGLRQVKGVTRVTIRKSKNITTKPDVCKSPASDTYIVFEDGKIKDLSQLAQLAADEKFKVEGEAVSDMQENTQTPTVLEENEEEEVEEMYAEVKDRELVMSQAKVSEAKASELTNNRDDTVNGIIELTV</sequence>
<dbReference type="GeneTree" id="ENSGT00440000033468"/>
<dbReference type="CDD" id="cd22054">
    <property type="entry name" value="NAC_NACA"/>
    <property type="match status" value="1"/>
</dbReference>
<dbReference type="Gene3D" id="1.10.8.10">
    <property type="entry name" value="DNA helicase RuvA subunit, C-terminal domain"/>
    <property type="match status" value="1"/>
</dbReference>
<dbReference type="STRING" id="9669.ENSMPUP00000017849"/>
<feature type="region of interest" description="Disordered" evidence="1">
    <location>
        <begin position="1"/>
        <end position="22"/>
    </location>
</feature>
<feature type="compositionally biased region" description="Polar residues" evidence="1">
    <location>
        <begin position="1"/>
        <end position="10"/>
    </location>
</feature>
<name>M3Z2N7_MUSPF</name>
<dbReference type="PROSITE" id="PS51151">
    <property type="entry name" value="NAC_AB"/>
    <property type="match status" value="1"/>
</dbReference>
<dbReference type="FunCoup" id="M3Z2N7">
    <property type="interactions" value="55"/>
</dbReference>
<dbReference type="OMA" id="TQHAQMS"/>
<dbReference type="HOGENOM" id="CLU_057806_1_0_1"/>
<dbReference type="Pfam" id="PF01849">
    <property type="entry name" value="NAC"/>
    <property type="match status" value="1"/>
</dbReference>
<dbReference type="InterPro" id="IPR016641">
    <property type="entry name" value="EGD2/NACA0like"/>
</dbReference>
<dbReference type="Ensembl" id="ENSMPUT00000018110.1">
    <property type="protein sequence ID" value="ENSMPUP00000017849.1"/>
    <property type="gene ID" value="ENSMPUG00000017960.1"/>
</dbReference>
<evidence type="ECO:0000259" key="2">
    <source>
        <dbReference type="PROSITE" id="PS51151"/>
    </source>
</evidence>
<protein>
    <recommendedName>
        <fullName evidence="2">NAC-A/B domain-containing protein</fullName>
    </recommendedName>
</protein>
<evidence type="ECO:0000313" key="3">
    <source>
        <dbReference type="Ensembl" id="ENSMPUP00000017849.1"/>
    </source>
</evidence>
<dbReference type="GO" id="GO:0005854">
    <property type="term" value="C:nascent polypeptide-associated complex"/>
    <property type="evidence" value="ECO:0007669"/>
    <property type="project" value="InterPro"/>
</dbReference>
<reference evidence="3" key="1">
    <citation type="submission" date="2024-06" db="UniProtKB">
        <authorList>
            <consortium name="Ensembl"/>
        </authorList>
    </citation>
    <scope>IDENTIFICATION</scope>
</reference>
<dbReference type="InParanoid" id="M3Z2N7"/>
<dbReference type="InterPro" id="IPR002715">
    <property type="entry name" value="Nas_poly-pep-assoc_cplx_dom"/>
</dbReference>
<feature type="region of interest" description="Disordered" evidence="1">
    <location>
        <begin position="115"/>
        <end position="136"/>
    </location>
</feature>
<proteinExistence type="predicted"/>
<dbReference type="PANTHER" id="PTHR21713">
    <property type="entry name" value="NASCENT POLYPEPTIDE ASSOCIATED COMPLEX ALPHA SUBUNIT-RELATED"/>
    <property type="match status" value="1"/>
</dbReference>
<dbReference type="EMBL" id="AEYP01090963">
    <property type="status" value="NOT_ANNOTATED_CDS"/>
    <property type="molecule type" value="Genomic_DNA"/>
</dbReference>